<proteinExistence type="predicted"/>
<sequence length="70" mass="8149">MKKENVKSAEKYLVTSITNSNMIEVTNKLKEEKKKEEKKKVKKNSIDVFLSLNCFSPKEQKTKKLSTIIE</sequence>
<keyword evidence="2" id="KW-1185">Reference proteome</keyword>
<evidence type="ECO:0000313" key="2">
    <source>
        <dbReference type="Proteomes" id="UP001211065"/>
    </source>
</evidence>
<evidence type="ECO:0000313" key="1">
    <source>
        <dbReference type="EMBL" id="KAJ3224896.1"/>
    </source>
</evidence>
<accession>A0AAD5XXU8</accession>
<reference evidence="1" key="1">
    <citation type="submission" date="2020-05" db="EMBL/GenBank/DDBJ databases">
        <title>Phylogenomic resolution of chytrid fungi.</title>
        <authorList>
            <person name="Stajich J.E."/>
            <person name="Amses K."/>
            <person name="Simmons R."/>
            <person name="Seto K."/>
            <person name="Myers J."/>
            <person name="Bonds A."/>
            <person name="Quandt C.A."/>
            <person name="Barry K."/>
            <person name="Liu P."/>
            <person name="Grigoriev I."/>
            <person name="Longcore J.E."/>
            <person name="James T.Y."/>
        </authorList>
    </citation>
    <scope>NUCLEOTIDE SEQUENCE</scope>
    <source>
        <strain evidence="1">JEL0476</strain>
    </source>
</reference>
<dbReference type="EMBL" id="JADGJW010000077">
    <property type="protein sequence ID" value="KAJ3224896.1"/>
    <property type="molecule type" value="Genomic_DNA"/>
</dbReference>
<gene>
    <name evidence="1" type="ORF">HK099_007690</name>
</gene>
<comment type="caution">
    <text evidence="1">The sequence shown here is derived from an EMBL/GenBank/DDBJ whole genome shotgun (WGS) entry which is preliminary data.</text>
</comment>
<organism evidence="1 2">
    <name type="scientific">Clydaea vesicula</name>
    <dbReference type="NCBI Taxonomy" id="447962"/>
    <lineage>
        <taxon>Eukaryota</taxon>
        <taxon>Fungi</taxon>
        <taxon>Fungi incertae sedis</taxon>
        <taxon>Chytridiomycota</taxon>
        <taxon>Chytridiomycota incertae sedis</taxon>
        <taxon>Chytridiomycetes</taxon>
        <taxon>Lobulomycetales</taxon>
        <taxon>Lobulomycetaceae</taxon>
        <taxon>Clydaea</taxon>
    </lineage>
</organism>
<protein>
    <submittedName>
        <fullName evidence="1">Uncharacterized protein</fullName>
    </submittedName>
</protein>
<dbReference type="AlphaFoldDB" id="A0AAD5XXU8"/>
<name>A0AAD5XXU8_9FUNG</name>
<dbReference type="Proteomes" id="UP001211065">
    <property type="component" value="Unassembled WGS sequence"/>
</dbReference>